<comment type="function">
    <text evidence="7">Single strand-specific metallo-endoribonuclease involved in late-stage 70S ribosome quality control and in maturation of the 3' terminus of the 16S rRNA.</text>
</comment>
<keyword evidence="2 7" id="KW-0540">Nuclease</keyword>
<protein>
    <recommendedName>
        <fullName evidence="7">Endoribonuclease YbeY</fullName>
        <ecNumber evidence="7">3.1.-.-</ecNumber>
    </recommendedName>
</protein>
<evidence type="ECO:0000313" key="9">
    <source>
        <dbReference type="Proteomes" id="UP001500547"/>
    </source>
</evidence>
<evidence type="ECO:0000256" key="4">
    <source>
        <dbReference type="ARBA" id="ARBA00022759"/>
    </source>
</evidence>
<evidence type="ECO:0000256" key="1">
    <source>
        <dbReference type="ARBA" id="ARBA00010875"/>
    </source>
</evidence>
<feature type="binding site" evidence="7">
    <location>
        <position position="124"/>
    </location>
    <ligand>
        <name>Zn(2+)</name>
        <dbReference type="ChEBI" id="CHEBI:29105"/>
        <note>catalytic</note>
    </ligand>
</feature>
<dbReference type="SUPFAM" id="SSF55486">
    <property type="entry name" value="Metalloproteases ('zincins'), catalytic domain"/>
    <property type="match status" value="1"/>
</dbReference>
<keyword evidence="6 7" id="KW-0862">Zinc</keyword>
<dbReference type="EC" id="3.1.-.-" evidence="7"/>
<accession>A0ABP9QIV1</accession>
<evidence type="ECO:0000256" key="7">
    <source>
        <dbReference type="HAMAP-Rule" id="MF_00009"/>
    </source>
</evidence>
<dbReference type="InterPro" id="IPR023091">
    <property type="entry name" value="MetalPrtase_cat_dom_sf_prd"/>
</dbReference>
<keyword evidence="4 7" id="KW-0255">Endonuclease</keyword>
<evidence type="ECO:0000256" key="3">
    <source>
        <dbReference type="ARBA" id="ARBA00022723"/>
    </source>
</evidence>
<dbReference type="Pfam" id="PF02130">
    <property type="entry name" value="YbeY"/>
    <property type="match status" value="1"/>
</dbReference>
<dbReference type="RefSeq" id="WP_345532109.1">
    <property type="nucleotide sequence ID" value="NZ_BAABLD010000007.1"/>
</dbReference>
<dbReference type="PANTHER" id="PTHR46986">
    <property type="entry name" value="ENDORIBONUCLEASE YBEY, CHLOROPLASTIC"/>
    <property type="match status" value="1"/>
</dbReference>
<dbReference type="PANTHER" id="PTHR46986:SF1">
    <property type="entry name" value="ENDORIBONUCLEASE YBEY, CHLOROPLASTIC"/>
    <property type="match status" value="1"/>
</dbReference>
<dbReference type="NCBIfam" id="TIGR00043">
    <property type="entry name" value="rRNA maturation RNase YbeY"/>
    <property type="match status" value="1"/>
</dbReference>
<feature type="binding site" evidence="7">
    <location>
        <position position="114"/>
    </location>
    <ligand>
        <name>Zn(2+)</name>
        <dbReference type="ChEBI" id="CHEBI:29105"/>
        <note>catalytic</note>
    </ligand>
</feature>
<comment type="cofactor">
    <cofactor evidence="7">
        <name>Zn(2+)</name>
        <dbReference type="ChEBI" id="CHEBI:29105"/>
    </cofactor>
    <text evidence="7">Binds 1 zinc ion.</text>
</comment>
<dbReference type="HAMAP" id="MF_00009">
    <property type="entry name" value="Endoribonucl_YbeY"/>
    <property type="match status" value="1"/>
</dbReference>
<comment type="similarity">
    <text evidence="1 7">Belongs to the endoribonuclease YbeY family.</text>
</comment>
<keyword evidence="7" id="KW-0690">Ribosome biogenesis</keyword>
<sequence>MPASTALAPACLDLQVQRALKASGLPNRKQLHNWIRALGSGAGAITIRFVDEAEGRELNEAWRGKAYPTNVLSFPYETEPVLMGDLVLCWPVVLREAAEQGKTVEAHCAHLVIHGVLHLCGHDHELGEAEAAEMEAIEQDAMAKLGYPDPYA</sequence>
<organism evidence="8 9">
    <name type="scientific">Viridibacterium curvum</name>
    <dbReference type="NCBI Taxonomy" id="1101404"/>
    <lineage>
        <taxon>Bacteria</taxon>
        <taxon>Pseudomonadati</taxon>
        <taxon>Pseudomonadota</taxon>
        <taxon>Betaproteobacteria</taxon>
        <taxon>Rhodocyclales</taxon>
        <taxon>Rhodocyclaceae</taxon>
        <taxon>Viridibacterium</taxon>
    </lineage>
</organism>
<reference evidence="9" key="1">
    <citation type="journal article" date="2019" name="Int. J. Syst. Evol. Microbiol.">
        <title>The Global Catalogue of Microorganisms (GCM) 10K type strain sequencing project: providing services to taxonomists for standard genome sequencing and annotation.</title>
        <authorList>
            <consortium name="The Broad Institute Genomics Platform"/>
            <consortium name="The Broad Institute Genome Sequencing Center for Infectious Disease"/>
            <person name="Wu L."/>
            <person name="Ma J."/>
        </authorList>
    </citation>
    <scope>NUCLEOTIDE SEQUENCE [LARGE SCALE GENOMIC DNA]</scope>
    <source>
        <strain evidence="9">JCM 18715</strain>
    </source>
</reference>
<keyword evidence="3 7" id="KW-0479">Metal-binding</keyword>
<gene>
    <name evidence="7 8" type="primary">ybeY</name>
    <name evidence="8" type="ORF">GCM10025770_13410</name>
</gene>
<evidence type="ECO:0000313" key="8">
    <source>
        <dbReference type="EMBL" id="GAA5162562.1"/>
    </source>
</evidence>
<evidence type="ECO:0000256" key="5">
    <source>
        <dbReference type="ARBA" id="ARBA00022801"/>
    </source>
</evidence>
<keyword evidence="7" id="KW-0698">rRNA processing</keyword>
<proteinExistence type="inferred from homology"/>
<keyword evidence="5 7" id="KW-0378">Hydrolase</keyword>
<evidence type="ECO:0000256" key="2">
    <source>
        <dbReference type="ARBA" id="ARBA00022722"/>
    </source>
</evidence>
<feature type="binding site" evidence="7">
    <location>
        <position position="118"/>
    </location>
    <ligand>
        <name>Zn(2+)</name>
        <dbReference type="ChEBI" id="CHEBI:29105"/>
        <note>catalytic</note>
    </ligand>
</feature>
<name>A0ABP9QIV1_9RHOO</name>
<dbReference type="EMBL" id="BAABLD010000007">
    <property type="protein sequence ID" value="GAA5162562.1"/>
    <property type="molecule type" value="Genomic_DNA"/>
</dbReference>
<evidence type="ECO:0000256" key="6">
    <source>
        <dbReference type="ARBA" id="ARBA00022833"/>
    </source>
</evidence>
<comment type="caution">
    <text evidence="8">The sequence shown here is derived from an EMBL/GenBank/DDBJ whole genome shotgun (WGS) entry which is preliminary data.</text>
</comment>
<comment type="subcellular location">
    <subcellularLocation>
        <location evidence="7">Cytoplasm</location>
    </subcellularLocation>
</comment>
<dbReference type="Proteomes" id="UP001500547">
    <property type="component" value="Unassembled WGS sequence"/>
</dbReference>
<keyword evidence="9" id="KW-1185">Reference proteome</keyword>
<keyword evidence="7" id="KW-0963">Cytoplasm</keyword>
<dbReference type="Gene3D" id="3.40.390.30">
    <property type="entry name" value="Metalloproteases ('zincins'), catalytic domain"/>
    <property type="match status" value="1"/>
</dbReference>
<dbReference type="InterPro" id="IPR002036">
    <property type="entry name" value="YbeY"/>
</dbReference>